<reference evidence="5" key="1">
    <citation type="journal article" date="2018" name="Nat. Microbiol.">
        <title>Leveraging single-cell genomics to expand the fungal tree of life.</title>
        <authorList>
            <person name="Ahrendt S.R."/>
            <person name="Quandt C.A."/>
            <person name="Ciobanu D."/>
            <person name="Clum A."/>
            <person name="Salamov A."/>
            <person name="Andreopoulos B."/>
            <person name="Cheng J.F."/>
            <person name="Woyke T."/>
            <person name="Pelin A."/>
            <person name="Henrissat B."/>
            <person name="Reynolds N.K."/>
            <person name="Benny G.L."/>
            <person name="Smith M.E."/>
            <person name="James T.Y."/>
            <person name="Grigoriev I.V."/>
        </authorList>
    </citation>
    <scope>NUCLEOTIDE SEQUENCE [LARGE SCALE GENOMIC DNA]</scope>
</reference>
<evidence type="ECO:0000313" key="4">
    <source>
        <dbReference type="EMBL" id="RKO88067.1"/>
    </source>
</evidence>
<dbReference type="InterPro" id="IPR021419">
    <property type="entry name" value="Mediator_Med25_VWA"/>
</dbReference>
<feature type="domain" description="Mediator of RNA polymerase II transcription subunit 25 von Willebrand factor type A" evidence="3">
    <location>
        <begin position="114"/>
        <end position="241"/>
    </location>
</feature>
<sequence>MVSLATSTATDAIFVVDGSASMAEHFPLLLRTYLEPIVVCVTVRFGDCVEITDILVILGAAESSSWRPGCQNGGVPTATSELPGKCATFPRSDWSRFLRPALPPLSPTPPCEQSLRFGLVVYGDYPPYSDRVAERHLLGADADAVLTALRKLKFQGGGVWTNAAAEGLAAAMEMYNDLRPEAPPPDAAPPVRHCFLVPCTEPHKLAVRCNLMERFDDMSLSEIGEEMGKDKVRLSLISARKDIKDFEDIVTSVNRAGMVNVSDGTPASSNHAVRLAGLSVAAFAVENGIV</sequence>
<accession>A0A4V1IQX4</accession>
<evidence type="ECO:0000313" key="5">
    <source>
        <dbReference type="Proteomes" id="UP000269721"/>
    </source>
</evidence>
<organism evidence="4 5">
    <name type="scientific">Blyttiomyces helicus</name>
    <dbReference type="NCBI Taxonomy" id="388810"/>
    <lineage>
        <taxon>Eukaryota</taxon>
        <taxon>Fungi</taxon>
        <taxon>Fungi incertae sedis</taxon>
        <taxon>Chytridiomycota</taxon>
        <taxon>Chytridiomycota incertae sedis</taxon>
        <taxon>Chytridiomycetes</taxon>
        <taxon>Chytridiomycetes incertae sedis</taxon>
        <taxon>Blyttiomyces</taxon>
    </lineage>
</organism>
<keyword evidence="5" id="KW-1185">Reference proteome</keyword>
<dbReference type="GO" id="GO:0045944">
    <property type="term" value="P:positive regulation of transcription by RNA polymerase II"/>
    <property type="evidence" value="ECO:0007669"/>
    <property type="project" value="TreeGrafter"/>
</dbReference>
<name>A0A4V1IQX4_9FUNG</name>
<dbReference type="Proteomes" id="UP000269721">
    <property type="component" value="Unassembled WGS sequence"/>
</dbReference>
<gene>
    <name evidence="4" type="ORF">BDK51DRAFT_48551</name>
</gene>
<dbReference type="Pfam" id="PF11265">
    <property type="entry name" value="Med25_VWA"/>
    <property type="match status" value="1"/>
</dbReference>
<dbReference type="GO" id="GO:0005667">
    <property type="term" value="C:transcription regulator complex"/>
    <property type="evidence" value="ECO:0007669"/>
    <property type="project" value="TreeGrafter"/>
</dbReference>
<dbReference type="PANTHER" id="PTHR12433:SF11">
    <property type="entry name" value="MEDIATOR OF RNA POLYMERASE II TRANSCRIPTION SUBUNIT 25"/>
    <property type="match status" value="1"/>
</dbReference>
<dbReference type="AlphaFoldDB" id="A0A4V1IQX4"/>
<evidence type="ECO:0000259" key="3">
    <source>
        <dbReference type="Pfam" id="PF11265"/>
    </source>
</evidence>
<protein>
    <recommendedName>
        <fullName evidence="2">Mediator of RNA polymerase II transcription subunit 25</fullName>
    </recommendedName>
</protein>
<comment type="similarity">
    <text evidence="1">Belongs to the Mediator complex subunit 25 family.</text>
</comment>
<dbReference type="OrthoDB" id="7690434at2759"/>
<evidence type="ECO:0000256" key="2">
    <source>
        <dbReference type="ARBA" id="ARBA00019694"/>
    </source>
</evidence>
<dbReference type="EMBL" id="KZ996964">
    <property type="protein sequence ID" value="RKO88067.1"/>
    <property type="molecule type" value="Genomic_DNA"/>
</dbReference>
<dbReference type="GO" id="GO:0016592">
    <property type="term" value="C:mediator complex"/>
    <property type="evidence" value="ECO:0007669"/>
    <property type="project" value="TreeGrafter"/>
</dbReference>
<evidence type="ECO:0000256" key="1">
    <source>
        <dbReference type="ARBA" id="ARBA00009102"/>
    </source>
</evidence>
<dbReference type="PANTHER" id="PTHR12433">
    <property type="entry name" value="MEDIATOR OF RNA POLYMERASE II TRANSCRIPTION SUBUNIT 25"/>
    <property type="match status" value="1"/>
</dbReference>
<proteinExistence type="inferred from homology"/>